<dbReference type="STRING" id="667015.Bacsa_3571"/>
<dbReference type="KEGG" id="bsa:Bacsa_3571"/>
<protein>
    <submittedName>
        <fullName evidence="1">Uncharacterized protein</fullName>
    </submittedName>
</protein>
<accession>F0R8A9</accession>
<sequence length="62" mass="7034">MYFDLQHISGNMAICSGNIPLSAASCIYLYSKKCVANLEMCEICVNTHTHTHTHCDRRIFAR</sequence>
<proteinExistence type="predicted"/>
<reference evidence="1 2" key="1">
    <citation type="journal article" date="2011" name="Stand. Genomic Sci.">
        <title>Complete genome sequence of Bacteroides salanitronis type strain (BL78).</title>
        <authorList>
            <person name="Gronow S."/>
            <person name="Held B."/>
            <person name="Lucas S."/>
            <person name="Lapidus A."/>
            <person name="Del Rio T.G."/>
            <person name="Nolan M."/>
            <person name="Tice H."/>
            <person name="Deshpande S."/>
            <person name="Cheng J.F."/>
            <person name="Pitluck S."/>
            <person name="Liolios K."/>
            <person name="Pagani I."/>
            <person name="Ivanova N."/>
            <person name="Mavromatis K."/>
            <person name="Pati A."/>
            <person name="Tapia R."/>
            <person name="Han C."/>
            <person name="Goodwin L."/>
            <person name="Chen A."/>
            <person name="Palaniappan K."/>
            <person name="Land M."/>
            <person name="Hauser L."/>
            <person name="Chang Y.J."/>
            <person name="Jeffries C.D."/>
            <person name="Brambilla E.M."/>
            <person name="Rohde M."/>
            <person name="Goker M."/>
            <person name="Detter J.C."/>
            <person name="Woyke T."/>
            <person name="Bristow J."/>
            <person name="Markowitz V."/>
            <person name="Hugenholtz P."/>
            <person name="Kyrpides N.C."/>
            <person name="Klenk H.P."/>
            <person name="Eisen J.A."/>
        </authorList>
    </citation>
    <scope>NUCLEOTIDE SEQUENCE [LARGE SCALE GENOMIC DNA]</scope>
    <source>
        <strain evidence="1 2">DSM 18170</strain>
    </source>
</reference>
<evidence type="ECO:0000313" key="1">
    <source>
        <dbReference type="EMBL" id="ADY38093.1"/>
    </source>
</evidence>
<dbReference type="AlphaFoldDB" id="F0R8A9"/>
<dbReference type="HOGENOM" id="CLU_2894718_0_0_10"/>
<evidence type="ECO:0000313" key="2">
    <source>
        <dbReference type="Proteomes" id="UP000007486"/>
    </source>
</evidence>
<keyword evidence="2" id="KW-1185">Reference proteome</keyword>
<dbReference type="EMBL" id="CP002530">
    <property type="protein sequence ID" value="ADY38093.1"/>
    <property type="molecule type" value="Genomic_DNA"/>
</dbReference>
<gene>
    <name evidence="1" type="ordered locus">Bacsa_3571</name>
</gene>
<name>F0R8A9_PHOSB</name>
<organism evidence="1 2">
    <name type="scientific">Phocaeicola salanitronis (strain DSM 18170 / JCM 13657 / CCUG 60908 / BL78)</name>
    <name type="common">Bacteroides salanitronis</name>
    <dbReference type="NCBI Taxonomy" id="667015"/>
    <lineage>
        <taxon>Bacteria</taxon>
        <taxon>Pseudomonadati</taxon>
        <taxon>Bacteroidota</taxon>
        <taxon>Bacteroidia</taxon>
        <taxon>Bacteroidales</taxon>
        <taxon>Bacteroidaceae</taxon>
        <taxon>Phocaeicola</taxon>
    </lineage>
</organism>
<dbReference type="Proteomes" id="UP000007486">
    <property type="component" value="Chromosome"/>
</dbReference>